<dbReference type="SUPFAM" id="SSF111148">
    <property type="entry name" value="YggX-like"/>
    <property type="match status" value="1"/>
</dbReference>
<dbReference type="EMBL" id="UHIC01000001">
    <property type="protein sequence ID" value="SUO92976.1"/>
    <property type="molecule type" value="Genomic_DNA"/>
</dbReference>
<sequence>MKIFCAKLKKESNALTRKPIPGELGEKILNNISQEAWNMWLQQQTMLINEHRLASFEPETQEFLKTQMLRYLFGDEQVSPEKYQPNKKN</sequence>
<keyword evidence="4" id="KW-1185">Reference proteome</keyword>
<dbReference type="InterPro" id="IPR007457">
    <property type="entry name" value="Fe_traffick_prot_YggX"/>
</dbReference>
<dbReference type="PIRSF" id="PIRSF029827">
    <property type="entry name" value="Fe_traffic_YggX"/>
    <property type="match status" value="1"/>
</dbReference>
<reference evidence="3 4" key="1">
    <citation type="submission" date="2018-06" db="EMBL/GenBank/DDBJ databases">
        <authorList>
            <consortium name="Pathogen Informatics"/>
            <person name="Doyle S."/>
        </authorList>
    </citation>
    <scope>NUCLEOTIDE SEQUENCE [LARGE SCALE GENOMIC DNA]</scope>
    <source>
        <strain evidence="3 4">NCTC13337</strain>
    </source>
</reference>
<comment type="function">
    <text evidence="2">Could be a mediator in iron transactions between iron acquisition and iron-requiring processes, such as synthesis and/or repair of Fe-S clusters in biosynthetic enzymes.</text>
</comment>
<dbReference type="GO" id="GO:0034599">
    <property type="term" value="P:cellular response to oxidative stress"/>
    <property type="evidence" value="ECO:0007669"/>
    <property type="project" value="TreeGrafter"/>
</dbReference>
<dbReference type="PANTHER" id="PTHR36965:SF1">
    <property type="entry name" value="FE(2+)-TRAFFICKING PROTEIN-RELATED"/>
    <property type="match status" value="1"/>
</dbReference>
<dbReference type="Proteomes" id="UP000254601">
    <property type="component" value="Unassembled WGS sequence"/>
</dbReference>
<evidence type="ECO:0000256" key="2">
    <source>
        <dbReference type="HAMAP-Rule" id="MF_00686"/>
    </source>
</evidence>
<dbReference type="OrthoDB" id="9804318at2"/>
<gene>
    <name evidence="3" type="ORF">NCTC13337_00001</name>
</gene>
<dbReference type="NCBIfam" id="NF003817">
    <property type="entry name" value="PRK05408.1"/>
    <property type="match status" value="1"/>
</dbReference>
<dbReference type="HAMAP" id="MF_00686">
    <property type="entry name" value="Fe_traffic_YggX"/>
    <property type="match status" value="1"/>
</dbReference>
<dbReference type="GO" id="GO:0005506">
    <property type="term" value="F:iron ion binding"/>
    <property type="evidence" value="ECO:0007669"/>
    <property type="project" value="UniProtKB-UniRule"/>
</dbReference>
<dbReference type="GO" id="GO:0005829">
    <property type="term" value="C:cytosol"/>
    <property type="evidence" value="ECO:0007669"/>
    <property type="project" value="TreeGrafter"/>
</dbReference>
<protein>
    <recommendedName>
        <fullName evidence="2">Probable Fe(2+)-trafficking protein</fullName>
    </recommendedName>
</protein>
<proteinExistence type="inferred from homology"/>
<dbReference type="RefSeq" id="WP_072576826.1">
    <property type="nucleotide sequence ID" value="NZ_LWHB01000106.1"/>
</dbReference>
<organism evidence="3 4">
    <name type="scientific">Suttonella ornithocola</name>
    <dbReference type="NCBI Taxonomy" id="279832"/>
    <lineage>
        <taxon>Bacteria</taxon>
        <taxon>Pseudomonadati</taxon>
        <taxon>Pseudomonadota</taxon>
        <taxon>Gammaproteobacteria</taxon>
        <taxon>Cardiobacteriales</taxon>
        <taxon>Cardiobacteriaceae</taxon>
        <taxon>Suttonella</taxon>
    </lineage>
</organism>
<dbReference type="InterPro" id="IPR036766">
    <property type="entry name" value="Fe_traffick_prot_YggX_sf"/>
</dbReference>
<accession>A0A380MLP9</accession>
<dbReference type="Gene3D" id="1.10.3880.10">
    <property type="entry name" value="Fe(II) trafficking protein YggX"/>
    <property type="match status" value="1"/>
</dbReference>
<evidence type="ECO:0000256" key="1">
    <source>
        <dbReference type="ARBA" id="ARBA00023004"/>
    </source>
</evidence>
<dbReference type="AlphaFoldDB" id="A0A380MLP9"/>
<evidence type="ECO:0000313" key="3">
    <source>
        <dbReference type="EMBL" id="SUO92976.1"/>
    </source>
</evidence>
<name>A0A380MLP9_9GAMM</name>
<dbReference type="Pfam" id="PF04362">
    <property type="entry name" value="Iron_traffic"/>
    <property type="match status" value="1"/>
</dbReference>
<comment type="similarity">
    <text evidence="2">Belongs to the Fe(2+)-trafficking protein family.</text>
</comment>
<keyword evidence="1 2" id="KW-0408">Iron</keyword>
<evidence type="ECO:0000313" key="4">
    <source>
        <dbReference type="Proteomes" id="UP000254601"/>
    </source>
</evidence>
<dbReference type="PANTHER" id="PTHR36965">
    <property type="entry name" value="FE(2+)-TRAFFICKING PROTEIN-RELATED"/>
    <property type="match status" value="1"/>
</dbReference>